<dbReference type="EMBL" id="CM044706">
    <property type="protein sequence ID" value="KAI5656941.1"/>
    <property type="molecule type" value="Genomic_DNA"/>
</dbReference>
<comment type="caution">
    <text evidence="1">The sequence shown here is derived from an EMBL/GenBank/DDBJ whole genome shotgun (WGS) entry which is preliminary data.</text>
</comment>
<dbReference type="Proteomes" id="UP001060085">
    <property type="component" value="Linkage Group LG06"/>
</dbReference>
<sequence>MQTMWVKVHKVAPQKYACQSPPGGRHCSIAGSIERRGLHIQTSYSFLFIMKRYQSHPLEHQWQNIRARRVGTPDVVESCSTEVLDELSLSMIEAMSLVFKEVSDQRSQPQLVHYRGHFIIVLCSWDRSILGHCGGTHFPTVIEACSVTTGDVWMQRIGRLDTFNCSISIDSCSSSPCFSLSTSNGLLALALASEGESPKYKEQIPSHWASMHTLPPMVGQGLPFIIRSLLLMPLFDPRHLPTMVEQKMENLTTTSSSKNNQMVMFYDFCNGVHPNHECPSMEGPMEQDDFVQGNQPGNFPKTGKKTKPKDKGKHLFPNIKAIVMKWVPVRCIEEKKPKKYLDFHDLGVQPTARGRFTTVFSFSGQKPTMDGKSRPTGYGRVLLRLRTRQTKYGSFWQRRIELWERNITGFRSIKKTTQIGIEASSSQPDDDECEDYESYDLSAEDAPPIVSTNEFQTEMWAAL</sequence>
<name>A0ACC0ABR2_CATRO</name>
<proteinExistence type="predicted"/>
<accession>A0ACC0ABR2</accession>
<gene>
    <name evidence="1" type="ORF">M9H77_25734</name>
</gene>
<evidence type="ECO:0000313" key="2">
    <source>
        <dbReference type="Proteomes" id="UP001060085"/>
    </source>
</evidence>
<keyword evidence="2" id="KW-1185">Reference proteome</keyword>
<protein>
    <submittedName>
        <fullName evidence="1">Uncharacterized protein</fullName>
    </submittedName>
</protein>
<organism evidence="1 2">
    <name type="scientific">Catharanthus roseus</name>
    <name type="common">Madagascar periwinkle</name>
    <name type="synonym">Vinca rosea</name>
    <dbReference type="NCBI Taxonomy" id="4058"/>
    <lineage>
        <taxon>Eukaryota</taxon>
        <taxon>Viridiplantae</taxon>
        <taxon>Streptophyta</taxon>
        <taxon>Embryophyta</taxon>
        <taxon>Tracheophyta</taxon>
        <taxon>Spermatophyta</taxon>
        <taxon>Magnoliopsida</taxon>
        <taxon>eudicotyledons</taxon>
        <taxon>Gunneridae</taxon>
        <taxon>Pentapetalae</taxon>
        <taxon>asterids</taxon>
        <taxon>lamiids</taxon>
        <taxon>Gentianales</taxon>
        <taxon>Apocynaceae</taxon>
        <taxon>Rauvolfioideae</taxon>
        <taxon>Vinceae</taxon>
        <taxon>Catharanthinae</taxon>
        <taxon>Catharanthus</taxon>
    </lineage>
</organism>
<reference evidence="2" key="1">
    <citation type="journal article" date="2023" name="Nat. Plants">
        <title>Single-cell RNA sequencing provides a high-resolution roadmap for understanding the multicellular compartmentation of specialized metabolism.</title>
        <authorList>
            <person name="Sun S."/>
            <person name="Shen X."/>
            <person name="Li Y."/>
            <person name="Li Y."/>
            <person name="Wang S."/>
            <person name="Li R."/>
            <person name="Zhang H."/>
            <person name="Shen G."/>
            <person name="Guo B."/>
            <person name="Wei J."/>
            <person name="Xu J."/>
            <person name="St-Pierre B."/>
            <person name="Chen S."/>
            <person name="Sun C."/>
        </authorList>
    </citation>
    <scope>NUCLEOTIDE SEQUENCE [LARGE SCALE GENOMIC DNA]</scope>
</reference>
<evidence type="ECO:0000313" key="1">
    <source>
        <dbReference type="EMBL" id="KAI5656941.1"/>
    </source>
</evidence>